<feature type="domain" description="HD" evidence="1">
    <location>
        <begin position="36"/>
        <end position="142"/>
    </location>
</feature>
<dbReference type="Gene3D" id="1.10.3210.10">
    <property type="entry name" value="Hypothetical protein af1432"/>
    <property type="match status" value="1"/>
</dbReference>
<dbReference type="SUPFAM" id="SSF109604">
    <property type="entry name" value="HD-domain/PDEase-like"/>
    <property type="match status" value="1"/>
</dbReference>
<keyword evidence="3" id="KW-1185">Reference proteome</keyword>
<name>A0A840ATW9_9HYPH</name>
<proteinExistence type="predicted"/>
<reference evidence="2 3" key="1">
    <citation type="submission" date="2020-08" db="EMBL/GenBank/DDBJ databases">
        <title>Genomic Encyclopedia of Type Strains, Phase IV (KMG-IV): sequencing the most valuable type-strain genomes for metagenomic binning, comparative biology and taxonomic classification.</title>
        <authorList>
            <person name="Goeker M."/>
        </authorList>
    </citation>
    <scope>NUCLEOTIDE SEQUENCE [LARGE SCALE GENOMIC DNA]</scope>
    <source>
        <strain evidence="2 3">DSM 25966</strain>
    </source>
</reference>
<dbReference type="Proteomes" id="UP000553963">
    <property type="component" value="Unassembled WGS sequence"/>
</dbReference>
<gene>
    <name evidence="2" type="ORF">GGR25_004088</name>
</gene>
<dbReference type="EMBL" id="JACIDS010000005">
    <property type="protein sequence ID" value="MBB3933024.1"/>
    <property type="molecule type" value="Genomic_DNA"/>
</dbReference>
<organism evidence="2 3">
    <name type="scientific">Kaistia hirudinis</name>
    <dbReference type="NCBI Taxonomy" id="1293440"/>
    <lineage>
        <taxon>Bacteria</taxon>
        <taxon>Pseudomonadati</taxon>
        <taxon>Pseudomonadota</taxon>
        <taxon>Alphaproteobacteria</taxon>
        <taxon>Hyphomicrobiales</taxon>
        <taxon>Kaistiaceae</taxon>
        <taxon>Kaistia</taxon>
    </lineage>
</organism>
<evidence type="ECO:0000259" key="1">
    <source>
        <dbReference type="Pfam" id="PF01966"/>
    </source>
</evidence>
<dbReference type="AlphaFoldDB" id="A0A840ATW9"/>
<evidence type="ECO:0000313" key="3">
    <source>
        <dbReference type="Proteomes" id="UP000553963"/>
    </source>
</evidence>
<evidence type="ECO:0000313" key="2">
    <source>
        <dbReference type="EMBL" id="MBB3933024.1"/>
    </source>
</evidence>
<accession>A0A840ATW9</accession>
<protein>
    <recommendedName>
        <fullName evidence="1">HD domain-containing protein</fullName>
    </recommendedName>
</protein>
<dbReference type="CDD" id="cd00077">
    <property type="entry name" value="HDc"/>
    <property type="match status" value="1"/>
</dbReference>
<dbReference type="InterPro" id="IPR003607">
    <property type="entry name" value="HD/PDEase_dom"/>
</dbReference>
<dbReference type="RefSeq" id="WP_183400676.1">
    <property type="nucleotide sequence ID" value="NZ_JACIDS010000005.1"/>
</dbReference>
<dbReference type="Pfam" id="PF01966">
    <property type="entry name" value="HD"/>
    <property type="match status" value="1"/>
</dbReference>
<sequence length="201" mass="23168">MLNTHVDETRYDAVWRAAETYLRARKNDVHVPLSYAFAEQLLQHHPEADRDIVLLAILLHDIGWWTIDSEEIFTKGFGPNMMESEVRFRHEAEGVRLSREILTALDWPEEVIAAVGAIIDGHDTRREPRSLNDRLVRDSDKLWRFTETGVAVACDWFKMTPGQYAARLERDIARSMETEAGRAMAEEALAETKRSLKLHLL</sequence>
<comment type="caution">
    <text evidence="2">The sequence shown here is derived from an EMBL/GenBank/DDBJ whole genome shotgun (WGS) entry which is preliminary data.</text>
</comment>
<dbReference type="InterPro" id="IPR006674">
    <property type="entry name" value="HD_domain"/>
</dbReference>